<feature type="non-terminal residue" evidence="1">
    <location>
        <position position="115"/>
    </location>
</feature>
<comment type="caution">
    <text evidence="1">The sequence shown here is derived from an EMBL/GenBank/DDBJ whole genome shotgun (WGS) entry which is preliminary data.</text>
</comment>
<name>A0ABU6FAK9_9ACTN</name>
<proteinExistence type="predicted"/>
<organism evidence="1 2">
    <name type="scientific">Streptomyces endophyticus</name>
    <dbReference type="NCBI Taxonomy" id="714166"/>
    <lineage>
        <taxon>Bacteria</taxon>
        <taxon>Bacillati</taxon>
        <taxon>Actinomycetota</taxon>
        <taxon>Actinomycetes</taxon>
        <taxon>Kitasatosporales</taxon>
        <taxon>Streptomycetaceae</taxon>
        <taxon>Streptomyces</taxon>
    </lineage>
</organism>
<dbReference type="EMBL" id="JAOZYC010000132">
    <property type="protein sequence ID" value="MEB8340350.1"/>
    <property type="molecule type" value="Genomic_DNA"/>
</dbReference>
<sequence>MSGRTVLLLAAAAYEADPEGPGVDAGLVLRAAAAAGLGADALDAAERAGLRRGPEGQLRLPGRRRLYETVPPERRRAAHRLLAAAATGERQRSAGLLHRLLGAPYPDPALGAELA</sequence>
<evidence type="ECO:0000313" key="1">
    <source>
        <dbReference type="EMBL" id="MEB8340350.1"/>
    </source>
</evidence>
<gene>
    <name evidence="1" type="ORF">OKJ99_22920</name>
</gene>
<accession>A0ABU6FAK9</accession>
<keyword evidence="2" id="KW-1185">Reference proteome</keyword>
<dbReference type="Proteomes" id="UP001354931">
    <property type="component" value="Unassembled WGS sequence"/>
</dbReference>
<evidence type="ECO:0000313" key="2">
    <source>
        <dbReference type="Proteomes" id="UP001354931"/>
    </source>
</evidence>
<reference evidence="1 2" key="1">
    <citation type="submission" date="2022-10" db="EMBL/GenBank/DDBJ databases">
        <authorList>
            <person name="Xie J."/>
            <person name="Shen N."/>
        </authorList>
    </citation>
    <scope>NUCLEOTIDE SEQUENCE [LARGE SCALE GENOMIC DNA]</scope>
    <source>
        <strain evidence="1 2">YIM65594</strain>
    </source>
</reference>
<protein>
    <submittedName>
        <fullName evidence="1">LuxR family transcriptional regulator</fullName>
    </submittedName>
</protein>